<proteinExistence type="predicted"/>
<accession>X1GBS7</accession>
<organism evidence="2">
    <name type="scientific">marine sediment metagenome</name>
    <dbReference type="NCBI Taxonomy" id="412755"/>
    <lineage>
        <taxon>unclassified sequences</taxon>
        <taxon>metagenomes</taxon>
        <taxon>ecological metagenomes</taxon>
    </lineage>
</organism>
<gene>
    <name evidence="2" type="ORF">S03H2_28255</name>
</gene>
<keyword evidence="1" id="KW-1133">Transmembrane helix</keyword>
<dbReference type="EMBL" id="BARU01017019">
    <property type="protein sequence ID" value="GAH55361.1"/>
    <property type="molecule type" value="Genomic_DNA"/>
</dbReference>
<comment type="caution">
    <text evidence="2">The sequence shown here is derived from an EMBL/GenBank/DDBJ whole genome shotgun (WGS) entry which is preliminary data.</text>
</comment>
<keyword evidence="1" id="KW-0812">Transmembrane</keyword>
<keyword evidence="1" id="KW-0472">Membrane</keyword>
<evidence type="ECO:0000313" key="2">
    <source>
        <dbReference type="EMBL" id="GAH55361.1"/>
    </source>
</evidence>
<name>X1GBS7_9ZZZZ</name>
<dbReference type="AlphaFoldDB" id="X1GBS7"/>
<sequence length="189" mass="22493">TILSQSINFFYANIYAILDCLAFVFAFESPDYEIDRDNKNELRKVGLFKRSFYTKINGLNEKLRLTKLKHWHTEITDLRHPIAHRIPLYFPEIYKNADSLKIQEADKDYYNSMEAVYNNKTLSPDNRIDKLNQLQEKWQETKATIEVFSGCFLHSCEESKKLYHLSRLTFDLGILRHLLDNSFDYLHDK</sequence>
<feature type="transmembrane region" description="Helical" evidence="1">
    <location>
        <begin position="6"/>
        <end position="27"/>
    </location>
</feature>
<feature type="non-terminal residue" evidence="2">
    <location>
        <position position="1"/>
    </location>
</feature>
<evidence type="ECO:0000256" key="1">
    <source>
        <dbReference type="SAM" id="Phobius"/>
    </source>
</evidence>
<protein>
    <submittedName>
        <fullName evidence="2">Uncharacterized protein</fullName>
    </submittedName>
</protein>
<reference evidence="2" key="1">
    <citation type="journal article" date="2014" name="Front. Microbiol.">
        <title>High frequency of phylogenetically diverse reductive dehalogenase-homologous genes in deep subseafloor sedimentary metagenomes.</title>
        <authorList>
            <person name="Kawai M."/>
            <person name="Futagami T."/>
            <person name="Toyoda A."/>
            <person name="Takaki Y."/>
            <person name="Nishi S."/>
            <person name="Hori S."/>
            <person name="Arai W."/>
            <person name="Tsubouchi T."/>
            <person name="Morono Y."/>
            <person name="Uchiyama I."/>
            <person name="Ito T."/>
            <person name="Fujiyama A."/>
            <person name="Inagaki F."/>
            <person name="Takami H."/>
        </authorList>
    </citation>
    <scope>NUCLEOTIDE SEQUENCE</scope>
    <source>
        <strain evidence="2">Expedition CK06-06</strain>
    </source>
</reference>